<dbReference type="InterPro" id="IPR053753">
    <property type="entry name" value="RNase_N1/T1-like_sf"/>
</dbReference>
<gene>
    <name evidence="5" type="ORF">JGT27_10560</name>
    <name evidence="6" type="ORF">NCTC12123_04806</name>
</gene>
<keyword evidence="4" id="KW-0255">Endonuclease</keyword>
<dbReference type="Proteomes" id="UP000255163">
    <property type="component" value="Unassembled WGS sequence"/>
</dbReference>
<comment type="similarity">
    <text evidence="1 4">Belongs to the ribonuclease N1/T1 family.</text>
</comment>
<comment type="subcellular location">
    <subcellularLocation>
        <location evidence="4">Secreted</location>
    </subcellularLocation>
</comment>
<dbReference type="RefSeq" id="WP_059347294.1">
    <property type="nucleotide sequence ID" value="NZ_AP028420.1"/>
</dbReference>
<organism evidence="6 7">
    <name type="scientific">Enterobacter asburiae</name>
    <dbReference type="NCBI Taxonomy" id="61645"/>
    <lineage>
        <taxon>Bacteria</taxon>
        <taxon>Pseudomonadati</taxon>
        <taxon>Pseudomonadota</taxon>
        <taxon>Gammaproteobacteria</taxon>
        <taxon>Enterobacterales</taxon>
        <taxon>Enterobacteriaceae</taxon>
        <taxon>Enterobacter</taxon>
        <taxon>Enterobacter cloacae complex</taxon>
    </lineage>
</organism>
<dbReference type="EC" id="3.1.27.-" evidence="4"/>
<reference evidence="6 7" key="1">
    <citation type="submission" date="2018-06" db="EMBL/GenBank/DDBJ databases">
        <authorList>
            <consortium name="Pathogen Informatics"/>
            <person name="Doyle S."/>
        </authorList>
    </citation>
    <scope>NUCLEOTIDE SEQUENCE [LARGE SCALE GENOMIC DNA]</scope>
    <source>
        <strain evidence="6 7">NCTC12123</strain>
    </source>
</reference>
<evidence type="ECO:0000256" key="1">
    <source>
        <dbReference type="ARBA" id="ARBA00009006"/>
    </source>
</evidence>
<accession>A0A376FKJ1</accession>
<dbReference type="GO" id="GO:0004521">
    <property type="term" value="F:RNA endonuclease activity"/>
    <property type="evidence" value="ECO:0007669"/>
    <property type="project" value="UniProtKB-UniRule"/>
</dbReference>
<protein>
    <recommendedName>
        <fullName evidence="4">Ribonuclease</fullName>
        <ecNumber evidence="4">3.1.27.-</ecNumber>
    </recommendedName>
</protein>
<evidence type="ECO:0000313" key="6">
    <source>
        <dbReference type="EMBL" id="STD25119.1"/>
    </source>
</evidence>
<dbReference type="InterPro" id="IPR016191">
    <property type="entry name" value="Ribonuclease/ribotoxin"/>
</dbReference>
<evidence type="ECO:0000256" key="2">
    <source>
        <dbReference type="ARBA" id="ARBA00022722"/>
    </source>
</evidence>
<dbReference type="PIRSF" id="PIRSF001013">
    <property type="entry name" value="Barnase"/>
    <property type="match status" value="1"/>
</dbReference>
<evidence type="ECO:0000256" key="3">
    <source>
        <dbReference type="ARBA" id="ARBA00022801"/>
    </source>
</evidence>
<sequence>MKPLSIVKMAVLSVSLFTVLQATAAMPTCEEEIKEANAFLSSQGMVPVNNVTDLATTLRHIKNFGRLPDRYITSDEAKRLGWSGSENESLWGVKLTNQKWIGGDKYSDRALPSSQPWLSADVDVVKGYRSPKRLIYSLSGQQRFITTDKYQHIVELDPCQ</sequence>
<feature type="chain" id="PRO_5034302332" description="Ribonuclease" evidence="4">
    <location>
        <begin position="25"/>
        <end position="160"/>
    </location>
</feature>
<keyword evidence="4" id="KW-0964">Secreted</keyword>
<dbReference type="AlphaFoldDB" id="A0A376FKJ1"/>
<dbReference type="GO" id="GO:0005576">
    <property type="term" value="C:extracellular region"/>
    <property type="evidence" value="ECO:0007669"/>
    <property type="project" value="UniProtKB-SubCell"/>
</dbReference>
<keyword evidence="2 4" id="KW-0540">Nuclease</keyword>
<dbReference type="GO" id="GO:0016787">
    <property type="term" value="F:hydrolase activity"/>
    <property type="evidence" value="ECO:0007669"/>
    <property type="project" value="UniProtKB-KW"/>
</dbReference>
<dbReference type="SUPFAM" id="SSF53933">
    <property type="entry name" value="Microbial ribonucleases"/>
    <property type="match status" value="1"/>
</dbReference>
<keyword evidence="3 4" id="KW-0378">Hydrolase</keyword>
<dbReference type="Proteomes" id="UP000641429">
    <property type="component" value="Unassembled WGS sequence"/>
</dbReference>
<dbReference type="Gene3D" id="3.40.20.20">
    <property type="match status" value="2"/>
</dbReference>
<evidence type="ECO:0000313" key="5">
    <source>
        <dbReference type="EMBL" id="MBJ6596136.1"/>
    </source>
</evidence>
<dbReference type="EMBL" id="JAELXN010000034">
    <property type="protein sequence ID" value="MBJ6596136.1"/>
    <property type="molecule type" value="Genomic_DNA"/>
</dbReference>
<dbReference type="InterPro" id="IPR001887">
    <property type="entry name" value="Barnase"/>
</dbReference>
<dbReference type="EMBL" id="UFYI01000007">
    <property type="protein sequence ID" value="STD25119.1"/>
    <property type="molecule type" value="Genomic_DNA"/>
</dbReference>
<dbReference type="GO" id="GO:0003723">
    <property type="term" value="F:RNA binding"/>
    <property type="evidence" value="ECO:0007669"/>
    <property type="project" value="UniProtKB-UniRule"/>
</dbReference>
<evidence type="ECO:0000313" key="7">
    <source>
        <dbReference type="Proteomes" id="UP000255163"/>
    </source>
</evidence>
<keyword evidence="4" id="KW-0732">Signal</keyword>
<evidence type="ECO:0000256" key="4">
    <source>
        <dbReference type="PIRNR" id="PIRNR001013"/>
    </source>
</evidence>
<name>A0A376FKJ1_ENTAS</name>
<feature type="signal peptide" evidence="4">
    <location>
        <begin position="1"/>
        <end position="24"/>
    </location>
</feature>
<reference evidence="5" key="2">
    <citation type="submission" date="2020-12" db="EMBL/GenBank/DDBJ databases">
        <title>Molecular epidemiology of VIM- metallo-b-lactamase-producing Enterobacter cloacae complex isolated in France between 2015 and 2018.</title>
        <authorList>
            <person name="Emeraud C."/>
            <person name="Petit C."/>
            <person name="Bonnin R."/>
            <person name="Naas T."/>
            <person name="Dortet L."/>
        </authorList>
    </citation>
    <scope>NUCLEOTIDE SEQUENCE</scope>
    <source>
        <strain evidence="5">170C2</strain>
    </source>
</reference>
<proteinExistence type="inferred from homology"/>